<evidence type="ECO:0000256" key="5">
    <source>
        <dbReference type="ARBA" id="ARBA00022946"/>
    </source>
</evidence>
<dbReference type="PANTHER" id="PTHR31727:SF6">
    <property type="entry name" value="OLEOYL-ACYL CARRIER PROTEIN THIOESTERASE 1, CHLOROPLASTIC"/>
    <property type="match status" value="1"/>
</dbReference>
<evidence type="ECO:0000256" key="7">
    <source>
        <dbReference type="ARBA" id="ARBA00023160"/>
    </source>
</evidence>
<protein>
    <submittedName>
        <fullName evidence="10">Acyl-[acyl-carrier-protein] thioesterase</fullName>
    </submittedName>
</protein>
<keyword evidence="3" id="KW-0378">Hydrolase</keyword>
<dbReference type="InterPro" id="IPR002864">
    <property type="entry name" value="Acyl-ACP_thioesterase_NHD"/>
</dbReference>
<dbReference type="PANTHER" id="PTHR31727">
    <property type="entry name" value="OLEOYL-ACYL CARRIER PROTEIN THIOESTERASE 1, CHLOROPLASTIC"/>
    <property type="match status" value="1"/>
</dbReference>
<dbReference type="Pfam" id="PF20791">
    <property type="entry name" value="Acyl-ACP_TE_C"/>
    <property type="match status" value="1"/>
</dbReference>
<dbReference type="EMBL" id="DVGC01000042">
    <property type="protein sequence ID" value="HIR05879.1"/>
    <property type="molecule type" value="Genomic_DNA"/>
</dbReference>
<dbReference type="InterPro" id="IPR045023">
    <property type="entry name" value="FATA/B"/>
</dbReference>
<accession>A0A9D1D6R5</accession>
<feature type="domain" description="Acyl-ACP thioesterase N-terminal hotdog" evidence="8">
    <location>
        <begin position="7"/>
        <end position="127"/>
    </location>
</feature>
<evidence type="ECO:0000259" key="8">
    <source>
        <dbReference type="Pfam" id="PF01643"/>
    </source>
</evidence>
<dbReference type="Pfam" id="PF01643">
    <property type="entry name" value="Acyl-ACP_TE"/>
    <property type="match status" value="1"/>
</dbReference>
<name>A0A9D1D6R5_9FIRM</name>
<dbReference type="GO" id="GO:0000036">
    <property type="term" value="F:acyl carrier activity"/>
    <property type="evidence" value="ECO:0007669"/>
    <property type="project" value="TreeGrafter"/>
</dbReference>
<proteinExistence type="inferred from homology"/>
<keyword evidence="4" id="KW-0276">Fatty acid metabolism</keyword>
<keyword evidence="2" id="KW-0444">Lipid biosynthesis</keyword>
<dbReference type="Gene3D" id="3.10.129.10">
    <property type="entry name" value="Hotdog Thioesterase"/>
    <property type="match status" value="1"/>
</dbReference>
<evidence type="ECO:0000256" key="1">
    <source>
        <dbReference type="ARBA" id="ARBA00006500"/>
    </source>
</evidence>
<evidence type="ECO:0000313" key="11">
    <source>
        <dbReference type="Proteomes" id="UP000824250"/>
    </source>
</evidence>
<reference evidence="10" key="1">
    <citation type="submission" date="2020-10" db="EMBL/GenBank/DDBJ databases">
        <authorList>
            <person name="Gilroy R."/>
        </authorList>
    </citation>
    <scope>NUCLEOTIDE SEQUENCE</scope>
    <source>
        <strain evidence="10">CHK180-2868</strain>
    </source>
</reference>
<evidence type="ECO:0000256" key="3">
    <source>
        <dbReference type="ARBA" id="ARBA00022801"/>
    </source>
</evidence>
<organism evidence="10 11">
    <name type="scientific">Candidatus Copromonas faecavium</name>
    <name type="common">nom. illeg.</name>
    <dbReference type="NCBI Taxonomy" id="2840740"/>
    <lineage>
        <taxon>Bacteria</taxon>
        <taxon>Bacillati</taxon>
        <taxon>Bacillota</taxon>
        <taxon>Clostridia</taxon>
        <taxon>Lachnospirales</taxon>
        <taxon>Lachnospiraceae</taxon>
        <taxon>Candidatus Copromonas (nom. illeg.)</taxon>
    </lineage>
</organism>
<keyword evidence="5" id="KW-0809">Transit peptide</keyword>
<comment type="similarity">
    <text evidence="1">Belongs to the acyl-ACP thioesterase family.</text>
</comment>
<feature type="domain" description="Acyl-ACP thioesterase-like C-terminal" evidence="9">
    <location>
        <begin position="152"/>
        <end position="206"/>
    </location>
</feature>
<dbReference type="AlphaFoldDB" id="A0A9D1D6R5"/>
<reference evidence="10" key="2">
    <citation type="journal article" date="2021" name="PeerJ">
        <title>Extensive microbial diversity within the chicken gut microbiome revealed by metagenomics and culture.</title>
        <authorList>
            <person name="Gilroy R."/>
            <person name="Ravi A."/>
            <person name="Getino M."/>
            <person name="Pursley I."/>
            <person name="Horton D.L."/>
            <person name="Alikhan N.F."/>
            <person name="Baker D."/>
            <person name="Gharbi K."/>
            <person name="Hall N."/>
            <person name="Watson M."/>
            <person name="Adriaenssens E.M."/>
            <person name="Foster-Nyarko E."/>
            <person name="Jarju S."/>
            <person name="Secka A."/>
            <person name="Antonio M."/>
            <person name="Oren A."/>
            <person name="Chaudhuri R.R."/>
            <person name="La Ragione R."/>
            <person name="Hildebrand F."/>
            <person name="Pallen M.J."/>
        </authorList>
    </citation>
    <scope>NUCLEOTIDE SEQUENCE</scope>
    <source>
        <strain evidence="10">CHK180-2868</strain>
    </source>
</reference>
<comment type="caution">
    <text evidence="10">The sequence shown here is derived from an EMBL/GenBank/DDBJ whole genome shotgun (WGS) entry which is preliminary data.</text>
</comment>
<dbReference type="Proteomes" id="UP000824250">
    <property type="component" value="Unassembled WGS sequence"/>
</dbReference>
<dbReference type="InterPro" id="IPR029069">
    <property type="entry name" value="HotDog_dom_sf"/>
</dbReference>
<evidence type="ECO:0000256" key="4">
    <source>
        <dbReference type="ARBA" id="ARBA00022832"/>
    </source>
</evidence>
<dbReference type="GO" id="GO:0016297">
    <property type="term" value="F:fatty acyl-[ACP] hydrolase activity"/>
    <property type="evidence" value="ECO:0007669"/>
    <property type="project" value="InterPro"/>
</dbReference>
<evidence type="ECO:0000256" key="6">
    <source>
        <dbReference type="ARBA" id="ARBA00023098"/>
    </source>
</evidence>
<gene>
    <name evidence="10" type="ORF">IAB28_07930</name>
</gene>
<dbReference type="SUPFAM" id="SSF54637">
    <property type="entry name" value="Thioesterase/thiol ester dehydrase-isomerase"/>
    <property type="match status" value="2"/>
</dbReference>
<evidence type="ECO:0000313" key="10">
    <source>
        <dbReference type="EMBL" id="HIR05879.1"/>
    </source>
</evidence>
<keyword evidence="7" id="KW-0275">Fatty acid biosynthesis</keyword>
<dbReference type="InterPro" id="IPR049427">
    <property type="entry name" value="Acyl-ACP_TE_C"/>
</dbReference>
<sequence length="246" mass="28101">MYDFMSRIRYSETAADARLSLVGIMNYFQDCSTFHSEDAGVGLSFYEKEQKTWLLSSWQIVIERRPALGETVRIGTWPYGYKGIYGLRNYAMYDLQGNFLVKANSCWFLMDLKEGRPLRVTEADLAPYGKGDPKLSMDYAPRKIALPEQMEETGRFVVMRHQIDTNHHMNNAHYVDMAGEALPESGEIGEIRAEYKKAAMLGDLVVIRRGESPSGWVFSLCREDGEILANVELKRKQDEKEKTAEG</sequence>
<dbReference type="CDD" id="cd00586">
    <property type="entry name" value="4HBT"/>
    <property type="match status" value="1"/>
</dbReference>
<evidence type="ECO:0000256" key="2">
    <source>
        <dbReference type="ARBA" id="ARBA00022516"/>
    </source>
</evidence>
<keyword evidence="6" id="KW-0443">Lipid metabolism</keyword>
<evidence type="ECO:0000259" key="9">
    <source>
        <dbReference type="Pfam" id="PF20791"/>
    </source>
</evidence>